<dbReference type="PROSITE" id="PS00028">
    <property type="entry name" value="ZINC_FINGER_C2H2_1"/>
    <property type="match status" value="1"/>
</dbReference>
<dbReference type="InterPro" id="IPR013087">
    <property type="entry name" value="Znf_C2H2_type"/>
</dbReference>
<evidence type="ECO:0000313" key="2">
    <source>
        <dbReference type="EMBL" id="KAE8974949.1"/>
    </source>
</evidence>
<gene>
    <name evidence="2" type="ORF">PR002_g25749</name>
</gene>
<dbReference type="Proteomes" id="UP000435112">
    <property type="component" value="Unassembled WGS sequence"/>
</dbReference>
<evidence type="ECO:0000313" key="3">
    <source>
        <dbReference type="Proteomes" id="UP000435112"/>
    </source>
</evidence>
<reference evidence="2 3" key="1">
    <citation type="submission" date="2018-09" db="EMBL/GenBank/DDBJ databases">
        <title>Genomic investigation of the strawberry pathogen Phytophthora fragariae indicates pathogenicity is determined by transcriptional variation in three key races.</title>
        <authorList>
            <person name="Adams T.M."/>
            <person name="Armitage A.D."/>
            <person name="Sobczyk M.K."/>
            <person name="Bates H.J."/>
            <person name="Dunwell J.M."/>
            <person name="Nellist C.F."/>
            <person name="Harrison R.J."/>
        </authorList>
    </citation>
    <scope>NUCLEOTIDE SEQUENCE [LARGE SCALE GENOMIC DNA]</scope>
    <source>
        <strain evidence="2 3">SCRP324</strain>
    </source>
</reference>
<sequence length="311" mass="35366">MSAVIDDDAVETLLKCFWEDGYVIMPKVFAAEMITTVCAKVEADDESETLKFVSIFKEVGSNTFDEFRKMALLNRTAYKKLKDEATLLIKKFHMRWQPKEWAALKSLPGGEEQDPHRDIPAVEIGKARKKFSEIQAGLIIGLTENTKLVLYPKCFAVADPRRRTEVLLGAGDCVIFRGDVIYSGAAFTELNYRIHCVLTIKGIKWGADATEFAPPPAYKCEFCPFMAPTKLQVSNHKRGYLRNPAPAANRARERELNEKGKFCCVCKKPFAKRNTYYKHYNRRHKPYLKLYAQPEGSDKLQHPKNETLASG</sequence>
<dbReference type="EMBL" id="QXFU01003492">
    <property type="protein sequence ID" value="KAE8974949.1"/>
    <property type="molecule type" value="Genomic_DNA"/>
</dbReference>
<accession>A0A6A3HWH7</accession>
<proteinExistence type="predicted"/>
<organism evidence="2 3">
    <name type="scientific">Phytophthora rubi</name>
    <dbReference type="NCBI Taxonomy" id="129364"/>
    <lineage>
        <taxon>Eukaryota</taxon>
        <taxon>Sar</taxon>
        <taxon>Stramenopiles</taxon>
        <taxon>Oomycota</taxon>
        <taxon>Peronosporomycetes</taxon>
        <taxon>Peronosporales</taxon>
        <taxon>Peronosporaceae</taxon>
        <taxon>Phytophthora</taxon>
    </lineage>
</organism>
<name>A0A6A3HWH7_9STRA</name>
<comment type="caution">
    <text evidence="2">The sequence shown here is derived from an EMBL/GenBank/DDBJ whole genome shotgun (WGS) entry which is preliminary data.</text>
</comment>
<feature type="domain" description="C2H2-type" evidence="1">
    <location>
        <begin position="263"/>
        <end position="284"/>
    </location>
</feature>
<protein>
    <recommendedName>
        <fullName evidence="1">C2H2-type domain-containing protein</fullName>
    </recommendedName>
</protein>
<dbReference type="Gene3D" id="2.60.120.620">
    <property type="entry name" value="q2cbj1_9rhob like domain"/>
    <property type="match status" value="1"/>
</dbReference>
<dbReference type="SUPFAM" id="SSF51197">
    <property type="entry name" value="Clavaminate synthase-like"/>
    <property type="match status" value="1"/>
</dbReference>
<dbReference type="AlphaFoldDB" id="A0A6A3HWH7"/>
<dbReference type="OrthoDB" id="123950at2759"/>
<evidence type="ECO:0000259" key="1">
    <source>
        <dbReference type="PROSITE" id="PS00028"/>
    </source>
</evidence>